<name>A0ABT1LEY2_9HYPH</name>
<evidence type="ECO:0000256" key="1">
    <source>
        <dbReference type="ARBA" id="ARBA00004429"/>
    </source>
</evidence>
<keyword evidence="6 9" id="KW-1133">Transmembrane helix</keyword>
<evidence type="ECO:0000256" key="3">
    <source>
        <dbReference type="ARBA" id="ARBA00022475"/>
    </source>
</evidence>
<keyword evidence="5 9" id="KW-0812">Transmembrane</keyword>
<proteinExistence type="inferred from homology"/>
<feature type="transmembrane region" description="Helical" evidence="9">
    <location>
        <begin position="92"/>
        <end position="116"/>
    </location>
</feature>
<gene>
    <name evidence="11" type="ORF">NK718_16060</name>
</gene>
<dbReference type="InterPro" id="IPR055348">
    <property type="entry name" value="DctQ"/>
</dbReference>
<evidence type="ECO:0000256" key="2">
    <source>
        <dbReference type="ARBA" id="ARBA00022448"/>
    </source>
</evidence>
<keyword evidence="4 9" id="KW-0997">Cell inner membrane</keyword>
<accession>A0ABT1LEY2</accession>
<dbReference type="RefSeq" id="WP_254744326.1">
    <property type="nucleotide sequence ID" value="NZ_JANCLU010000017.1"/>
</dbReference>
<keyword evidence="12" id="KW-1185">Reference proteome</keyword>
<evidence type="ECO:0000256" key="9">
    <source>
        <dbReference type="RuleBase" id="RU369079"/>
    </source>
</evidence>
<dbReference type="PANTHER" id="PTHR35011:SF4">
    <property type="entry name" value="SLL1102 PROTEIN"/>
    <property type="match status" value="1"/>
</dbReference>
<comment type="caution">
    <text evidence="9">Lacks conserved residue(s) required for the propagation of feature annotation.</text>
</comment>
<dbReference type="Pfam" id="PF04290">
    <property type="entry name" value="DctQ"/>
    <property type="match status" value="1"/>
</dbReference>
<evidence type="ECO:0000259" key="10">
    <source>
        <dbReference type="Pfam" id="PF04290"/>
    </source>
</evidence>
<organism evidence="11 12">
    <name type="scientific">Alsobacter ponti</name>
    <dbReference type="NCBI Taxonomy" id="2962936"/>
    <lineage>
        <taxon>Bacteria</taxon>
        <taxon>Pseudomonadati</taxon>
        <taxon>Pseudomonadota</taxon>
        <taxon>Alphaproteobacteria</taxon>
        <taxon>Hyphomicrobiales</taxon>
        <taxon>Alsobacteraceae</taxon>
        <taxon>Alsobacter</taxon>
    </lineage>
</organism>
<protein>
    <recommendedName>
        <fullName evidence="9">TRAP transporter small permease protein</fullName>
    </recommendedName>
</protein>
<comment type="subcellular location">
    <subcellularLocation>
        <location evidence="1 9">Cell inner membrane</location>
        <topology evidence="1 9">Multi-pass membrane protein</topology>
    </subcellularLocation>
</comment>
<evidence type="ECO:0000256" key="5">
    <source>
        <dbReference type="ARBA" id="ARBA00022692"/>
    </source>
</evidence>
<feature type="transmembrane region" description="Helical" evidence="9">
    <location>
        <begin position="136"/>
        <end position="154"/>
    </location>
</feature>
<dbReference type="InterPro" id="IPR007387">
    <property type="entry name" value="TRAP_DctQ"/>
</dbReference>
<comment type="caution">
    <text evidence="11">The sequence shown here is derived from an EMBL/GenBank/DDBJ whole genome shotgun (WGS) entry which is preliminary data.</text>
</comment>
<dbReference type="PANTHER" id="PTHR35011">
    <property type="entry name" value="2,3-DIKETO-L-GULONATE TRAP TRANSPORTER SMALL PERMEASE PROTEIN YIAM"/>
    <property type="match status" value="1"/>
</dbReference>
<keyword evidence="7 9" id="KW-0472">Membrane</keyword>
<feature type="transmembrane region" description="Helical" evidence="9">
    <location>
        <begin position="53"/>
        <end position="71"/>
    </location>
</feature>
<keyword evidence="3" id="KW-1003">Cell membrane</keyword>
<comment type="similarity">
    <text evidence="8 9">Belongs to the TRAP transporter small permease family.</text>
</comment>
<comment type="subunit">
    <text evidence="9">The complex comprises the extracytoplasmic solute receptor protein and the two transmembrane proteins.</text>
</comment>
<comment type="function">
    <text evidence="9">Part of the tripartite ATP-independent periplasmic (TRAP) transport system.</text>
</comment>
<evidence type="ECO:0000256" key="8">
    <source>
        <dbReference type="ARBA" id="ARBA00038436"/>
    </source>
</evidence>
<reference evidence="11 12" key="1">
    <citation type="submission" date="2022-07" db="EMBL/GenBank/DDBJ databases">
        <authorList>
            <person name="Li W.-J."/>
            <person name="Deng Q.-Q."/>
        </authorList>
    </citation>
    <scope>NUCLEOTIDE SEQUENCE [LARGE SCALE GENOMIC DNA]</scope>
    <source>
        <strain evidence="11 12">SYSU M60028</strain>
    </source>
</reference>
<feature type="domain" description="Tripartite ATP-independent periplasmic transporters DctQ component" evidence="10">
    <location>
        <begin position="30"/>
        <end position="161"/>
    </location>
</feature>
<evidence type="ECO:0000313" key="11">
    <source>
        <dbReference type="EMBL" id="MCP8940042.1"/>
    </source>
</evidence>
<evidence type="ECO:0000256" key="4">
    <source>
        <dbReference type="ARBA" id="ARBA00022519"/>
    </source>
</evidence>
<evidence type="ECO:0000256" key="7">
    <source>
        <dbReference type="ARBA" id="ARBA00023136"/>
    </source>
</evidence>
<evidence type="ECO:0000313" key="12">
    <source>
        <dbReference type="Proteomes" id="UP001205890"/>
    </source>
</evidence>
<evidence type="ECO:0000256" key="6">
    <source>
        <dbReference type="ARBA" id="ARBA00022989"/>
    </source>
</evidence>
<sequence length="200" mass="22082">MKALLNLSRLIDSVNTRIGVWLSWLILLAVGISTVNAIIRKVFDTSSNAWLEMQWVLFGAVFLLCSPWTLLSNEHIRIDIVNSLLPRKVRNWIDILGHVVFLLPFTIIMLIVSVPFFERSFAIREQSLNAGGLPQWPSKLLIPVGFALLFIQGISELIKRIAIMTGDLEDTTSGGGHHAAAEAEAARLLASEQAASAALR</sequence>
<dbReference type="EMBL" id="JANCLU010000017">
    <property type="protein sequence ID" value="MCP8940042.1"/>
    <property type="molecule type" value="Genomic_DNA"/>
</dbReference>
<keyword evidence="2 9" id="KW-0813">Transport</keyword>
<dbReference type="Proteomes" id="UP001205890">
    <property type="component" value="Unassembled WGS sequence"/>
</dbReference>